<accession>A0A1H7I4G9</accession>
<dbReference type="AlphaFoldDB" id="A0A1H7I4G9"/>
<proteinExistence type="predicted"/>
<evidence type="ECO:0000313" key="1">
    <source>
        <dbReference type="EMBL" id="SEK57426.1"/>
    </source>
</evidence>
<dbReference type="EMBL" id="FOBH01000002">
    <property type="protein sequence ID" value="SEK57426.1"/>
    <property type="molecule type" value="Genomic_DNA"/>
</dbReference>
<protein>
    <submittedName>
        <fullName evidence="1">Uncharacterized protein</fullName>
    </submittedName>
</protein>
<sequence>MLGPPDASNDHLQGARLAVMGVCKRAGYHARDRDEFGSILACIAITVQLEIAPDGDLRWRVIYSPNPVNGSLSGKPNS</sequence>
<dbReference type="Proteomes" id="UP000198620">
    <property type="component" value="Unassembled WGS sequence"/>
</dbReference>
<dbReference type="STRING" id="1233.SAMN05216387_10257"/>
<organism evidence="1 2">
    <name type="scientific">Nitrosovibrio tenuis</name>
    <dbReference type="NCBI Taxonomy" id="1233"/>
    <lineage>
        <taxon>Bacteria</taxon>
        <taxon>Pseudomonadati</taxon>
        <taxon>Pseudomonadota</taxon>
        <taxon>Betaproteobacteria</taxon>
        <taxon>Nitrosomonadales</taxon>
        <taxon>Nitrosomonadaceae</taxon>
        <taxon>Nitrosovibrio</taxon>
    </lineage>
</organism>
<gene>
    <name evidence="1" type="ORF">SAMN05216387_10257</name>
</gene>
<keyword evidence="2" id="KW-1185">Reference proteome</keyword>
<evidence type="ECO:0000313" key="2">
    <source>
        <dbReference type="Proteomes" id="UP000198620"/>
    </source>
</evidence>
<name>A0A1H7I4G9_9PROT</name>
<reference evidence="1 2" key="1">
    <citation type="submission" date="2016-10" db="EMBL/GenBank/DDBJ databases">
        <authorList>
            <person name="de Groot N.N."/>
        </authorList>
    </citation>
    <scope>NUCLEOTIDE SEQUENCE [LARGE SCALE GENOMIC DNA]</scope>
    <source>
        <strain evidence="1 2">Nv1</strain>
    </source>
</reference>